<dbReference type="InterPro" id="IPR010982">
    <property type="entry name" value="Lambda_DNA-bd_dom_sf"/>
</dbReference>
<dbReference type="PANTHER" id="PTHR43236">
    <property type="entry name" value="ANTITOXIN HIGA1"/>
    <property type="match status" value="1"/>
</dbReference>
<dbReference type="RefSeq" id="WP_011207475.1">
    <property type="nucleotide sequence ID" value="NC_006361.1"/>
</dbReference>
<name>Q5Z1A1_NOCFA</name>
<proteinExistence type="inferred from homology"/>
<dbReference type="eggNOG" id="COG1476">
    <property type="taxonomic scope" value="Bacteria"/>
</dbReference>
<dbReference type="KEGG" id="nfa:NFA_9450"/>
<feature type="domain" description="HTH cro/C1-type" evidence="2">
    <location>
        <begin position="36"/>
        <end position="90"/>
    </location>
</feature>
<dbReference type="Pfam" id="PF01381">
    <property type="entry name" value="HTH_3"/>
    <property type="match status" value="1"/>
</dbReference>
<dbReference type="SUPFAM" id="SSF47413">
    <property type="entry name" value="lambda repressor-like DNA-binding domains"/>
    <property type="match status" value="1"/>
</dbReference>
<dbReference type="eggNOG" id="COG2856">
    <property type="taxonomic scope" value="Bacteria"/>
</dbReference>
<evidence type="ECO:0000313" key="3">
    <source>
        <dbReference type="EMBL" id="BAD55790.1"/>
    </source>
</evidence>
<sequence>MPRAPGPRRFSAAPARECSRIAHMTELPAGELGDRIAQARSRHGLTQAQLAAAIGIDRSALAKIEGGTRRVSALELAGIAEELGERIEWFVLPSPPAIVSHRNLQEPGTPSPEIDKLLERLAWNVEFMTEHDRALGLDGPVQMAKPGSIAEAEEAARSARERLGLDDAEPARDIGRKMGELGLLVFSFELGADAADAASLLLRAGGIALINGSLQVGRRRLALAHEFGHYLFADEYTVDWRLGAAADTGAWETRLDRFARAVLLPVRSLPARWREYAATEGVRTAAVRLASDYQVDMTTLAQRLLELEVIEAKQAGFIRTVRTTAADIVEFDLVPRHELEPPYLSHRYQKSVLRLLRAGVVSTARAADLLFDTIEEGELPGPDQLAENAIWDFV</sequence>
<gene>
    <name evidence="3" type="ordered locus">NFA_9450</name>
</gene>
<reference evidence="3 4" key="1">
    <citation type="journal article" date="2004" name="Proc. Natl. Acad. Sci. U.S.A.">
        <title>The complete genomic sequence of Nocardia farcinica IFM 10152.</title>
        <authorList>
            <person name="Ishikawa J."/>
            <person name="Yamashita A."/>
            <person name="Mikami Y."/>
            <person name="Hoshino Y."/>
            <person name="Kurita H."/>
            <person name="Hotta K."/>
            <person name="Shiba T."/>
            <person name="Hattori M."/>
        </authorList>
    </citation>
    <scope>NUCLEOTIDE SEQUENCE [LARGE SCALE GENOMIC DNA]</scope>
    <source>
        <strain evidence="3 4">IFM 10152</strain>
    </source>
</reference>
<evidence type="ECO:0000256" key="1">
    <source>
        <dbReference type="ARBA" id="ARBA00007227"/>
    </source>
</evidence>
<keyword evidence="4" id="KW-1185">Reference proteome</keyword>
<accession>Q5Z1A1</accession>
<dbReference type="HOGENOM" id="CLU_053651_0_0_11"/>
<dbReference type="Proteomes" id="UP000006820">
    <property type="component" value="Chromosome"/>
</dbReference>
<dbReference type="Gene3D" id="1.10.260.40">
    <property type="entry name" value="lambda repressor-like DNA-binding domains"/>
    <property type="match status" value="1"/>
</dbReference>
<dbReference type="STRING" id="247156.NFA_9450"/>
<dbReference type="CDD" id="cd00093">
    <property type="entry name" value="HTH_XRE"/>
    <property type="match status" value="1"/>
</dbReference>
<dbReference type="AlphaFoldDB" id="Q5Z1A1"/>
<organism evidence="3 4">
    <name type="scientific">Nocardia farcinica (strain IFM 10152)</name>
    <dbReference type="NCBI Taxonomy" id="247156"/>
    <lineage>
        <taxon>Bacteria</taxon>
        <taxon>Bacillati</taxon>
        <taxon>Actinomycetota</taxon>
        <taxon>Actinomycetes</taxon>
        <taxon>Mycobacteriales</taxon>
        <taxon>Nocardiaceae</taxon>
        <taxon>Nocardia</taxon>
    </lineage>
</organism>
<protein>
    <recommendedName>
        <fullName evidence="2">HTH cro/C1-type domain-containing protein</fullName>
    </recommendedName>
</protein>
<dbReference type="Pfam" id="PF06114">
    <property type="entry name" value="Peptidase_M78"/>
    <property type="match status" value="1"/>
</dbReference>
<dbReference type="PROSITE" id="PS50943">
    <property type="entry name" value="HTH_CROC1"/>
    <property type="match status" value="1"/>
</dbReference>
<dbReference type="SMART" id="SM00530">
    <property type="entry name" value="HTH_XRE"/>
    <property type="match status" value="1"/>
</dbReference>
<dbReference type="EMBL" id="AP006618">
    <property type="protein sequence ID" value="BAD55790.1"/>
    <property type="molecule type" value="Genomic_DNA"/>
</dbReference>
<dbReference type="InterPro" id="IPR052345">
    <property type="entry name" value="Rad_response_metalloprotease"/>
</dbReference>
<comment type="similarity">
    <text evidence="1">Belongs to the short-chain fatty acyl-CoA assimilation regulator (ScfR) family.</text>
</comment>
<evidence type="ECO:0000313" key="4">
    <source>
        <dbReference type="Proteomes" id="UP000006820"/>
    </source>
</evidence>
<dbReference type="InterPro" id="IPR001387">
    <property type="entry name" value="Cro/C1-type_HTH"/>
</dbReference>
<dbReference type="PANTHER" id="PTHR43236:SF1">
    <property type="entry name" value="BLL7220 PROTEIN"/>
    <property type="match status" value="1"/>
</dbReference>
<dbReference type="InterPro" id="IPR010359">
    <property type="entry name" value="IrrE_HExxH"/>
</dbReference>
<dbReference type="GO" id="GO:0003677">
    <property type="term" value="F:DNA binding"/>
    <property type="evidence" value="ECO:0007669"/>
    <property type="project" value="InterPro"/>
</dbReference>
<evidence type="ECO:0000259" key="2">
    <source>
        <dbReference type="PROSITE" id="PS50943"/>
    </source>
</evidence>
<dbReference type="GeneID" id="61131769"/>